<keyword evidence="8" id="KW-0503">Monooxygenase</keyword>
<dbReference type="GO" id="GO:0050660">
    <property type="term" value="F:flavin adenine dinucleotide binding"/>
    <property type="evidence" value="ECO:0007669"/>
    <property type="project" value="InterPro"/>
</dbReference>
<evidence type="ECO:0000313" key="10">
    <source>
        <dbReference type="Proteomes" id="UP000193710"/>
    </source>
</evidence>
<comment type="similarity">
    <text evidence="1">Belongs to the FMO family.</text>
</comment>
<dbReference type="RefSeq" id="WP_036467718.1">
    <property type="nucleotide sequence ID" value="NZ_HG964446.1"/>
</dbReference>
<reference evidence="8" key="1">
    <citation type="journal article" date="2014" name="Genome Announc.">
        <title>Draft Genome Sequence of Mycobacterium triplex DSM 44626.</title>
        <authorList>
            <person name="Sassi M."/>
            <person name="Croce O."/>
            <person name="Robert C."/>
            <person name="Raoult D."/>
            <person name="Drancourt M."/>
        </authorList>
    </citation>
    <scope>NUCLEOTIDE SEQUENCE [LARGE SCALE GENOMIC DNA]</scope>
    <source>
        <strain evidence="8">DSM 44626</strain>
    </source>
</reference>
<accession>A0A024JVN7</accession>
<dbReference type="PRINTS" id="PR00370">
    <property type="entry name" value="FMOXYGENASE"/>
</dbReference>
<dbReference type="STRING" id="47839.BN973_01999"/>
<dbReference type="Proteomes" id="UP000193710">
    <property type="component" value="Unassembled WGS sequence"/>
</dbReference>
<keyword evidence="10" id="KW-1185">Reference proteome</keyword>
<dbReference type="eggNOG" id="COG2072">
    <property type="taxonomic scope" value="Bacteria"/>
</dbReference>
<dbReference type="InterPro" id="IPR020946">
    <property type="entry name" value="Flavin_mOase-like"/>
</dbReference>
<sequence length="505" mass="54940">MTKNVAVIGAGPSGLVVARWLVQQGFEPTIFEQGPMLGGQWAGLNGRSGVWPRMHTNSSRTVTAFSDLEHTTDHVYPSNREVLDYLRRYADAFGLTPRVRLGTRVELIDRDAAGWVVTNAGAAERFDRVVVASGRFHCPAIPAVPGLDTFSGAAEAISTYHYRDGSTYRGKRVLVAGCAISALEIAAEVAELGAAQVVVTQRRQRYIAPKFAAGVPSDHRLFTRYGALAAETLAAADVDRMLKEIVVGAAGSPDQYGAPAPDPSLSKAGVTLCQHYLPLVAEGRISVRPWMKSVAGRIVTFADEHAEEFDGIVFGTGYQLCLPFLSDDIRAILDLDAVHMDADRYTFHPELPGLAFMGLWDQSGGYFVPLELQARWIAYTWGGAIPAIRTSDQRSAIDAYRANRGTPQKTRMDLAALTFARAAGVEPNLDDWPQLRRALLFGPLTPSCFRLEGPDALPDAAERFARDAARFGAITSNEMTEREESDWSRVQRADPVLSPPASPPL</sequence>
<feature type="region of interest" description="Disordered" evidence="7">
    <location>
        <begin position="475"/>
        <end position="505"/>
    </location>
</feature>
<dbReference type="Gene3D" id="3.50.50.60">
    <property type="entry name" value="FAD/NAD(P)-binding domain"/>
    <property type="match status" value="1"/>
</dbReference>
<dbReference type="OrthoDB" id="5168853at2"/>
<feature type="compositionally biased region" description="Basic and acidic residues" evidence="7">
    <location>
        <begin position="479"/>
        <end position="492"/>
    </location>
</feature>
<dbReference type="HOGENOM" id="CLU_006909_8_3_11"/>
<gene>
    <name evidence="9" type="ORF">AWC29_27775</name>
    <name evidence="8" type="ORF">BN973_01999</name>
</gene>
<keyword evidence="4" id="KW-0274">FAD</keyword>
<keyword evidence="3" id="KW-0285">Flavoprotein</keyword>
<evidence type="ECO:0000256" key="2">
    <source>
        <dbReference type="ARBA" id="ARBA00010139"/>
    </source>
</evidence>
<dbReference type="Proteomes" id="UP000028880">
    <property type="component" value="Unassembled WGS sequence"/>
</dbReference>
<keyword evidence="6" id="KW-0560">Oxidoreductase</keyword>
<reference evidence="8" key="2">
    <citation type="submission" date="2014-04" db="EMBL/GenBank/DDBJ databases">
        <authorList>
            <person name="Urmite Genomes U."/>
        </authorList>
    </citation>
    <scope>NUCLEOTIDE SEQUENCE</scope>
    <source>
        <strain evidence="8">DSM 44626</strain>
    </source>
</reference>
<dbReference type="AlphaFoldDB" id="A0A024JVN7"/>
<comment type="similarity">
    <text evidence="2">Belongs to the FAD-binding monooxygenase family.</text>
</comment>
<keyword evidence="5" id="KW-0521">NADP</keyword>
<evidence type="ECO:0000313" key="9">
    <source>
        <dbReference type="EMBL" id="ORW99545.1"/>
    </source>
</evidence>
<dbReference type="GO" id="GO:0004499">
    <property type="term" value="F:N,N-dimethylaniline monooxygenase activity"/>
    <property type="evidence" value="ECO:0007669"/>
    <property type="project" value="InterPro"/>
</dbReference>
<evidence type="ECO:0000256" key="5">
    <source>
        <dbReference type="ARBA" id="ARBA00022857"/>
    </source>
</evidence>
<dbReference type="InterPro" id="IPR050346">
    <property type="entry name" value="FMO-like"/>
</dbReference>
<dbReference type="InterPro" id="IPR036188">
    <property type="entry name" value="FAD/NAD-bd_sf"/>
</dbReference>
<proteinExistence type="inferred from homology"/>
<dbReference type="InterPro" id="IPR000960">
    <property type="entry name" value="Flavin_mOase"/>
</dbReference>
<dbReference type="EMBL" id="LQPY01000038">
    <property type="protein sequence ID" value="ORW99545.1"/>
    <property type="molecule type" value="Genomic_DNA"/>
</dbReference>
<name>A0A024JVN7_9MYCO</name>
<evidence type="ECO:0000256" key="6">
    <source>
        <dbReference type="ARBA" id="ARBA00023002"/>
    </source>
</evidence>
<evidence type="ECO:0000256" key="7">
    <source>
        <dbReference type="SAM" id="MobiDB-lite"/>
    </source>
</evidence>
<dbReference type="PANTHER" id="PTHR23023">
    <property type="entry name" value="DIMETHYLANILINE MONOOXYGENASE"/>
    <property type="match status" value="1"/>
</dbReference>
<dbReference type="PIRSF" id="PIRSF000332">
    <property type="entry name" value="FMO"/>
    <property type="match status" value="1"/>
</dbReference>
<dbReference type="EMBL" id="HG964446">
    <property type="protein sequence ID" value="CDO87644.1"/>
    <property type="molecule type" value="Genomic_DNA"/>
</dbReference>
<reference evidence="9 10" key="3">
    <citation type="submission" date="2016-01" db="EMBL/GenBank/DDBJ databases">
        <title>The new phylogeny of the genus Mycobacterium.</title>
        <authorList>
            <person name="Tarcisio F."/>
            <person name="Conor M."/>
            <person name="Antonella G."/>
            <person name="Elisabetta G."/>
            <person name="Giulia F.S."/>
            <person name="Sara T."/>
            <person name="Anna F."/>
            <person name="Clotilde B."/>
            <person name="Roberto B."/>
            <person name="Veronica D.S."/>
            <person name="Fabio R."/>
            <person name="Monica P."/>
            <person name="Olivier J."/>
            <person name="Enrico T."/>
            <person name="Nicola S."/>
        </authorList>
    </citation>
    <scope>NUCLEOTIDE SEQUENCE [LARGE SCALE GENOMIC DNA]</scope>
    <source>
        <strain evidence="9 10">DSM 44626</strain>
    </source>
</reference>
<dbReference type="SUPFAM" id="SSF51905">
    <property type="entry name" value="FAD/NAD(P)-binding domain"/>
    <property type="match status" value="1"/>
</dbReference>
<evidence type="ECO:0000256" key="1">
    <source>
        <dbReference type="ARBA" id="ARBA00009183"/>
    </source>
</evidence>
<protein>
    <submittedName>
        <fullName evidence="8">Dimethylaniline monooxygenase</fullName>
    </submittedName>
</protein>
<evidence type="ECO:0000256" key="3">
    <source>
        <dbReference type="ARBA" id="ARBA00022630"/>
    </source>
</evidence>
<evidence type="ECO:0000313" key="8">
    <source>
        <dbReference type="EMBL" id="CDO87644.1"/>
    </source>
</evidence>
<dbReference type="GO" id="GO:0050661">
    <property type="term" value="F:NADP binding"/>
    <property type="evidence" value="ECO:0007669"/>
    <property type="project" value="InterPro"/>
</dbReference>
<organism evidence="8">
    <name type="scientific">Mycobacterium triplex</name>
    <dbReference type="NCBI Taxonomy" id="47839"/>
    <lineage>
        <taxon>Bacteria</taxon>
        <taxon>Bacillati</taxon>
        <taxon>Actinomycetota</taxon>
        <taxon>Actinomycetes</taxon>
        <taxon>Mycobacteriales</taxon>
        <taxon>Mycobacteriaceae</taxon>
        <taxon>Mycobacterium</taxon>
        <taxon>Mycobacterium simiae complex</taxon>
    </lineage>
</organism>
<evidence type="ECO:0000256" key="4">
    <source>
        <dbReference type="ARBA" id="ARBA00022827"/>
    </source>
</evidence>
<dbReference type="Pfam" id="PF00743">
    <property type="entry name" value="FMO-like"/>
    <property type="match status" value="1"/>
</dbReference>